<protein>
    <submittedName>
        <fullName evidence="6">Transcriptional regulator</fullName>
    </submittedName>
</protein>
<evidence type="ECO:0000256" key="4">
    <source>
        <dbReference type="ARBA" id="ARBA00023163"/>
    </source>
</evidence>
<dbReference type="PANTHER" id="PTHR30419">
    <property type="entry name" value="HTH-TYPE TRANSCRIPTIONAL REGULATOR YBHD"/>
    <property type="match status" value="1"/>
</dbReference>
<name>A0ABQ6C8X4_9BURK</name>
<dbReference type="InterPro" id="IPR000847">
    <property type="entry name" value="LysR_HTH_N"/>
</dbReference>
<gene>
    <name evidence="6" type="ORF">GCM10007935_42630</name>
</gene>
<keyword evidence="2" id="KW-0805">Transcription regulation</keyword>
<dbReference type="InterPro" id="IPR005119">
    <property type="entry name" value="LysR_subst-bd"/>
</dbReference>
<dbReference type="InterPro" id="IPR036388">
    <property type="entry name" value="WH-like_DNA-bd_sf"/>
</dbReference>
<dbReference type="SUPFAM" id="SSF46785">
    <property type="entry name" value="Winged helix' DNA-binding domain"/>
    <property type="match status" value="1"/>
</dbReference>
<proteinExistence type="inferred from homology"/>
<dbReference type="InterPro" id="IPR036390">
    <property type="entry name" value="WH_DNA-bd_sf"/>
</dbReference>
<comment type="similarity">
    <text evidence="1">Belongs to the LysR transcriptional regulatory family.</text>
</comment>
<keyword evidence="3" id="KW-0238">DNA-binding</keyword>
<evidence type="ECO:0000256" key="3">
    <source>
        <dbReference type="ARBA" id="ARBA00023125"/>
    </source>
</evidence>
<dbReference type="Gene3D" id="1.10.10.10">
    <property type="entry name" value="Winged helix-like DNA-binding domain superfamily/Winged helix DNA-binding domain"/>
    <property type="match status" value="1"/>
</dbReference>
<feature type="domain" description="HTH lysR-type" evidence="5">
    <location>
        <begin position="1"/>
        <end position="58"/>
    </location>
</feature>
<accession>A0ABQ6C8X4</accession>
<dbReference type="EMBL" id="BSPB01000087">
    <property type="protein sequence ID" value="GLS16817.1"/>
    <property type="molecule type" value="Genomic_DNA"/>
</dbReference>
<dbReference type="PROSITE" id="PS50931">
    <property type="entry name" value="HTH_LYSR"/>
    <property type="match status" value="1"/>
</dbReference>
<sequence length="297" mass="32743">MNFRQLRSFVKVVETGNMTRAAAELCLAQPALGMQVRQLEEDLGVALLHRHSRGVEPTEAGRVLYLRAQDILAQVESTRREVAAIAPDAGEPIRLGMSPSLILAVGAELAVEVRETLPRVLLTLTEEMSHVLAERLLREELDVVLAYGVPEHAAIGREALRDEDLVLVTLPEGQAGAPVSLAEALEYRLAIPERRDVVRETVMRAAQDLGIEVQIAYEVRSIPAIRALVLRGAAASILPRASVADDVLAGRLDARPVVDPVLRRTLYLAWPHKRYPSPSELALRERIRQALRRQTGD</sequence>
<dbReference type="Gene3D" id="3.40.190.290">
    <property type="match status" value="1"/>
</dbReference>
<dbReference type="SUPFAM" id="SSF53850">
    <property type="entry name" value="Periplasmic binding protein-like II"/>
    <property type="match status" value="1"/>
</dbReference>
<dbReference type="PRINTS" id="PR00039">
    <property type="entry name" value="HTHLYSR"/>
</dbReference>
<evidence type="ECO:0000313" key="6">
    <source>
        <dbReference type="EMBL" id="GLS16817.1"/>
    </source>
</evidence>
<dbReference type="PANTHER" id="PTHR30419:SF8">
    <property type="entry name" value="NITROGEN ASSIMILATION TRANSCRIPTIONAL ACTIVATOR-RELATED"/>
    <property type="match status" value="1"/>
</dbReference>
<evidence type="ECO:0000259" key="5">
    <source>
        <dbReference type="PROSITE" id="PS50931"/>
    </source>
</evidence>
<dbReference type="InterPro" id="IPR050950">
    <property type="entry name" value="HTH-type_LysR_regulators"/>
</dbReference>
<keyword evidence="7" id="KW-1185">Reference proteome</keyword>
<evidence type="ECO:0000313" key="7">
    <source>
        <dbReference type="Proteomes" id="UP001156903"/>
    </source>
</evidence>
<evidence type="ECO:0000256" key="2">
    <source>
        <dbReference type="ARBA" id="ARBA00023015"/>
    </source>
</evidence>
<dbReference type="Proteomes" id="UP001156903">
    <property type="component" value="Unassembled WGS sequence"/>
</dbReference>
<organism evidence="6 7">
    <name type="scientific">Hydrogenophaga electricum</name>
    <dbReference type="NCBI Taxonomy" id="1230953"/>
    <lineage>
        <taxon>Bacteria</taxon>
        <taxon>Pseudomonadati</taxon>
        <taxon>Pseudomonadota</taxon>
        <taxon>Betaproteobacteria</taxon>
        <taxon>Burkholderiales</taxon>
        <taxon>Comamonadaceae</taxon>
        <taxon>Hydrogenophaga</taxon>
    </lineage>
</organism>
<dbReference type="Pfam" id="PF03466">
    <property type="entry name" value="LysR_substrate"/>
    <property type="match status" value="1"/>
</dbReference>
<dbReference type="RefSeq" id="WP_284309483.1">
    <property type="nucleotide sequence ID" value="NZ_BSPB01000087.1"/>
</dbReference>
<reference evidence="7" key="1">
    <citation type="journal article" date="2019" name="Int. J. Syst. Evol. Microbiol.">
        <title>The Global Catalogue of Microorganisms (GCM) 10K type strain sequencing project: providing services to taxonomists for standard genome sequencing and annotation.</title>
        <authorList>
            <consortium name="The Broad Institute Genomics Platform"/>
            <consortium name="The Broad Institute Genome Sequencing Center for Infectious Disease"/>
            <person name="Wu L."/>
            <person name="Ma J."/>
        </authorList>
    </citation>
    <scope>NUCLEOTIDE SEQUENCE [LARGE SCALE GENOMIC DNA]</scope>
    <source>
        <strain evidence="7">NBRC 109341</strain>
    </source>
</reference>
<comment type="caution">
    <text evidence="6">The sequence shown here is derived from an EMBL/GenBank/DDBJ whole genome shotgun (WGS) entry which is preliminary data.</text>
</comment>
<keyword evidence="4" id="KW-0804">Transcription</keyword>
<dbReference type="Pfam" id="PF00126">
    <property type="entry name" value="HTH_1"/>
    <property type="match status" value="1"/>
</dbReference>
<evidence type="ECO:0000256" key="1">
    <source>
        <dbReference type="ARBA" id="ARBA00009437"/>
    </source>
</evidence>